<keyword evidence="6" id="KW-0732">Signal</keyword>
<evidence type="ECO:0000256" key="3">
    <source>
        <dbReference type="ARBA" id="ARBA00022989"/>
    </source>
</evidence>
<dbReference type="GO" id="GO:0008610">
    <property type="term" value="P:lipid biosynthetic process"/>
    <property type="evidence" value="ECO:0007669"/>
    <property type="project" value="InterPro"/>
</dbReference>
<evidence type="ECO:0000256" key="5">
    <source>
        <dbReference type="SAM" id="MobiDB-lite"/>
    </source>
</evidence>
<evidence type="ECO:0000256" key="2">
    <source>
        <dbReference type="ARBA" id="ARBA00022692"/>
    </source>
</evidence>
<dbReference type="EMBL" id="JBGBPQ010000015">
    <property type="protein sequence ID" value="KAL1510152.1"/>
    <property type="molecule type" value="Genomic_DNA"/>
</dbReference>
<evidence type="ECO:0000313" key="8">
    <source>
        <dbReference type="EMBL" id="KAL1510152.1"/>
    </source>
</evidence>
<accession>A0AB34IY84</accession>
<dbReference type="Proteomes" id="UP001515480">
    <property type="component" value="Unassembled WGS sequence"/>
</dbReference>
<gene>
    <name evidence="8" type="ORF">AB1Y20_006483</name>
</gene>
<dbReference type="GO" id="GO:0016491">
    <property type="term" value="F:oxidoreductase activity"/>
    <property type="evidence" value="ECO:0007669"/>
    <property type="project" value="InterPro"/>
</dbReference>
<dbReference type="Pfam" id="PF04116">
    <property type="entry name" value="FA_hydroxylase"/>
    <property type="match status" value="1"/>
</dbReference>
<keyword evidence="2" id="KW-0812">Transmembrane</keyword>
<sequence length="373" mass="41736">MASLVLCALCGASLVPTPEVATRRRVPVHRAILRDGIVLPSRQHESPLTTALQAVHLSALAGTLAAPAAMDGALAALWHAVDRIPLTHDRMFEAELAVGAFVLWIFLFESLHLVLPNAASHRLDQSAPVRPLWGFSRQWWKSVVPAATYLGSIYVFHELHLGQILFGAKPSFDDPSYARVAAEVALGVFLYDALFYPFHLSFHKLRVGKWRQLHQRHHVWGRTEASAHNAIETVQNHYLDAGIQVSINILVQNISPWGFKHPLSRMLHNLMVTYLLCESHSGYDLPFMSHRLFPAVFGGSPRHEAHHRYGNVNFHQFFKWIDDALGLAADEPRRRSSATRASRKELARQSPTFPHVPAVKDVLGPPDGHLQDN</sequence>
<feature type="signal peptide" evidence="6">
    <location>
        <begin position="1"/>
        <end position="22"/>
    </location>
</feature>
<evidence type="ECO:0000256" key="6">
    <source>
        <dbReference type="SAM" id="SignalP"/>
    </source>
</evidence>
<evidence type="ECO:0000313" key="9">
    <source>
        <dbReference type="Proteomes" id="UP001515480"/>
    </source>
</evidence>
<keyword evidence="3" id="KW-1133">Transmembrane helix</keyword>
<proteinExistence type="predicted"/>
<reference evidence="8 9" key="1">
    <citation type="journal article" date="2024" name="Science">
        <title>Giant polyketide synthase enzymes in the biosynthesis of giant marine polyether toxins.</title>
        <authorList>
            <person name="Fallon T.R."/>
            <person name="Shende V.V."/>
            <person name="Wierzbicki I.H."/>
            <person name="Pendleton A.L."/>
            <person name="Watervoot N.F."/>
            <person name="Auber R.P."/>
            <person name="Gonzalez D.J."/>
            <person name="Wisecaver J.H."/>
            <person name="Moore B.S."/>
        </authorList>
    </citation>
    <scope>NUCLEOTIDE SEQUENCE [LARGE SCALE GENOMIC DNA]</scope>
    <source>
        <strain evidence="8 9">12B1</strain>
    </source>
</reference>
<dbReference type="InterPro" id="IPR050307">
    <property type="entry name" value="Sterol_Desaturase_Related"/>
</dbReference>
<feature type="chain" id="PRO_5044222746" description="Fatty acid hydroxylase domain-containing protein" evidence="6">
    <location>
        <begin position="23"/>
        <end position="373"/>
    </location>
</feature>
<comment type="caution">
    <text evidence="8">The sequence shown here is derived from an EMBL/GenBank/DDBJ whole genome shotgun (WGS) entry which is preliminary data.</text>
</comment>
<name>A0AB34IY84_PRYPA</name>
<comment type="subcellular location">
    <subcellularLocation>
        <location evidence="1">Membrane</location>
    </subcellularLocation>
</comment>
<dbReference type="AlphaFoldDB" id="A0AB34IY84"/>
<dbReference type="PANTHER" id="PTHR11863">
    <property type="entry name" value="STEROL DESATURASE"/>
    <property type="match status" value="1"/>
</dbReference>
<organism evidence="8 9">
    <name type="scientific">Prymnesium parvum</name>
    <name type="common">Toxic golden alga</name>
    <dbReference type="NCBI Taxonomy" id="97485"/>
    <lineage>
        <taxon>Eukaryota</taxon>
        <taxon>Haptista</taxon>
        <taxon>Haptophyta</taxon>
        <taxon>Prymnesiophyceae</taxon>
        <taxon>Prymnesiales</taxon>
        <taxon>Prymnesiaceae</taxon>
        <taxon>Prymnesium</taxon>
    </lineage>
</organism>
<feature type="domain" description="Fatty acid hydroxylase" evidence="7">
    <location>
        <begin position="185"/>
        <end position="326"/>
    </location>
</feature>
<dbReference type="GO" id="GO:0005506">
    <property type="term" value="F:iron ion binding"/>
    <property type="evidence" value="ECO:0007669"/>
    <property type="project" value="InterPro"/>
</dbReference>
<keyword evidence="9" id="KW-1185">Reference proteome</keyword>
<protein>
    <recommendedName>
        <fullName evidence="7">Fatty acid hydroxylase domain-containing protein</fullName>
    </recommendedName>
</protein>
<dbReference type="InterPro" id="IPR006694">
    <property type="entry name" value="Fatty_acid_hydroxylase"/>
</dbReference>
<dbReference type="GO" id="GO:0016020">
    <property type="term" value="C:membrane"/>
    <property type="evidence" value="ECO:0007669"/>
    <property type="project" value="UniProtKB-SubCell"/>
</dbReference>
<evidence type="ECO:0000259" key="7">
    <source>
        <dbReference type="Pfam" id="PF04116"/>
    </source>
</evidence>
<keyword evidence="4" id="KW-0472">Membrane</keyword>
<evidence type="ECO:0000256" key="4">
    <source>
        <dbReference type="ARBA" id="ARBA00023136"/>
    </source>
</evidence>
<evidence type="ECO:0000256" key="1">
    <source>
        <dbReference type="ARBA" id="ARBA00004370"/>
    </source>
</evidence>
<feature type="region of interest" description="Disordered" evidence="5">
    <location>
        <begin position="331"/>
        <end position="373"/>
    </location>
</feature>